<accession>A0A165JNT8</accession>
<keyword evidence="3" id="KW-1185">Reference proteome</keyword>
<dbReference type="AlphaFoldDB" id="A0A165JNT8"/>
<dbReference type="SFLD" id="SFLDS00003">
    <property type="entry name" value="Haloacid_Dehalogenase"/>
    <property type="match status" value="1"/>
</dbReference>
<dbReference type="InterPro" id="IPR023214">
    <property type="entry name" value="HAD_sf"/>
</dbReference>
<dbReference type="SUPFAM" id="SSF56784">
    <property type="entry name" value="HAD-like"/>
    <property type="match status" value="1"/>
</dbReference>
<evidence type="ECO:0000313" key="2">
    <source>
        <dbReference type="EMBL" id="KZV95116.1"/>
    </source>
</evidence>
<protein>
    <submittedName>
        <fullName evidence="2">HAD-like protein</fullName>
    </submittedName>
</protein>
<evidence type="ECO:0000313" key="3">
    <source>
        <dbReference type="Proteomes" id="UP000077266"/>
    </source>
</evidence>
<dbReference type="Proteomes" id="UP000077266">
    <property type="component" value="Unassembled WGS sequence"/>
</dbReference>
<proteinExistence type="predicted"/>
<dbReference type="InParanoid" id="A0A165JNT8"/>
<dbReference type="PANTHER" id="PTHR46191:SF2">
    <property type="entry name" value="HALOACID DEHALOGENASE-LIKE HYDROLASE DOMAIN-CONTAINING PROTEIN 3"/>
    <property type="match status" value="1"/>
</dbReference>
<keyword evidence="1" id="KW-0732">Signal</keyword>
<dbReference type="Gene3D" id="1.10.150.720">
    <property type="entry name" value="Haloacid dehalogenase-like hydrolase"/>
    <property type="match status" value="1"/>
</dbReference>
<feature type="signal peptide" evidence="1">
    <location>
        <begin position="1"/>
        <end position="17"/>
    </location>
</feature>
<dbReference type="OrthoDB" id="444127at2759"/>
<dbReference type="InterPro" id="IPR044924">
    <property type="entry name" value="HAD-SF_hydro_IA_REG-2-like_cap"/>
</dbReference>
<dbReference type="Pfam" id="PF00702">
    <property type="entry name" value="Hydrolase"/>
    <property type="match status" value="1"/>
</dbReference>
<dbReference type="InterPro" id="IPR036412">
    <property type="entry name" value="HAD-like_sf"/>
</dbReference>
<dbReference type="EMBL" id="KV425962">
    <property type="protein sequence ID" value="KZV95116.1"/>
    <property type="molecule type" value="Genomic_DNA"/>
</dbReference>
<dbReference type="PANTHER" id="PTHR46191">
    <property type="match status" value="1"/>
</dbReference>
<dbReference type="SFLD" id="SFLDG01129">
    <property type="entry name" value="C1.5:_HAD__Beta-PGM__Phosphata"/>
    <property type="match status" value="1"/>
</dbReference>
<dbReference type="GO" id="GO:0016791">
    <property type="term" value="F:phosphatase activity"/>
    <property type="evidence" value="ECO:0007669"/>
    <property type="project" value="UniProtKB-ARBA"/>
</dbReference>
<gene>
    <name evidence="2" type="ORF">EXIGLDRAFT_672432</name>
</gene>
<dbReference type="FunCoup" id="A0A165JNT8">
    <property type="interactions" value="241"/>
</dbReference>
<dbReference type="InterPro" id="IPR006439">
    <property type="entry name" value="HAD-SF_hydro_IA"/>
</dbReference>
<dbReference type="NCBIfam" id="TIGR01549">
    <property type="entry name" value="HAD-SF-IA-v1"/>
    <property type="match status" value="1"/>
</dbReference>
<dbReference type="GO" id="GO:0005634">
    <property type="term" value="C:nucleus"/>
    <property type="evidence" value="ECO:0007669"/>
    <property type="project" value="TreeGrafter"/>
</dbReference>
<organism evidence="2 3">
    <name type="scientific">Exidia glandulosa HHB12029</name>
    <dbReference type="NCBI Taxonomy" id="1314781"/>
    <lineage>
        <taxon>Eukaryota</taxon>
        <taxon>Fungi</taxon>
        <taxon>Dikarya</taxon>
        <taxon>Basidiomycota</taxon>
        <taxon>Agaricomycotina</taxon>
        <taxon>Agaricomycetes</taxon>
        <taxon>Auriculariales</taxon>
        <taxon>Exidiaceae</taxon>
        <taxon>Exidia</taxon>
    </lineage>
</organism>
<name>A0A165JNT8_EXIGL</name>
<evidence type="ECO:0000256" key="1">
    <source>
        <dbReference type="SAM" id="SignalP"/>
    </source>
</evidence>
<feature type="chain" id="PRO_5007860192" evidence="1">
    <location>
        <begin position="18"/>
        <end position="254"/>
    </location>
</feature>
<dbReference type="Gene3D" id="3.40.50.1000">
    <property type="entry name" value="HAD superfamily/HAD-like"/>
    <property type="match status" value="1"/>
</dbReference>
<reference evidence="2 3" key="1">
    <citation type="journal article" date="2016" name="Mol. Biol. Evol.">
        <title>Comparative Genomics of Early-Diverging Mushroom-Forming Fungi Provides Insights into the Origins of Lignocellulose Decay Capabilities.</title>
        <authorList>
            <person name="Nagy L.G."/>
            <person name="Riley R."/>
            <person name="Tritt A."/>
            <person name="Adam C."/>
            <person name="Daum C."/>
            <person name="Floudas D."/>
            <person name="Sun H."/>
            <person name="Yadav J.S."/>
            <person name="Pangilinan J."/>
            <person name="Larsson K.H."/>
            <person name="Matsuura K."/>
            <person name="Barry K."/>
            <person name="Labutti K."/>
            <person name="Kuo R."/>
            <person name="Ohm R.A."/>
            <person name="Bhattacharya S.S."/>
            <person name="Shirouzu T."/>
            <person name="Yoshinaga Y."/>
            <person name="Martin F.M."/>
            <person name="Grigoriev I.V."/>
            <person name="Hibbett D.S."/>
        </authorList>
    </citation>
    <scope>NUCLEOTIDE SEQUENCE [LARGE SCALE GENOMIC DNA]</scope>
    <source>
        <strain evidence="2 3">HHB12029</strain>
    </source>
</reference>
<dbReference type="STRING" id="1314781.A0A165JNT8"/>
<sequence length="254" mass="28365">MIRLVLFDAMHTLLTTAVSVGERYSAVFATHIGVFEPAVVDDAFSHAIERVKQQQPLLRAQDTTAWWQLVIKQTAVDSGADPERVDSAMPQMYDDLMAAYKNTETAYKLYDDVKPALRKLMDMQVRTGVVTNTDSRIRTALHDLGIVSYLDPIIVSQEEGVEKPNAEIWRRAVERAGNIPFANVVHVGDHRDRYAKLSSFVNRPDTVRSDFEGANAAGLHALLLTRGAAASADSNIVRDLHAVVSWVERHNREQ</sequence>
<dbReference type="InterPro" id="IPR051828">
    <property type="entry name" value="HAD-like_hydrolase_domain"/>
</dbReference>